<dbReference type="InterPro" id="IPR050266">
    <property type="entry name" value="AB_hydrolase_sf"/>
</dbReference>
<organism evidence="3 4">
    <name type="scientific">Kitasatospora herbaricolor</name>
    <dbReference type="NCBI Taxonomy" id="68217"/>
    <lineage>
        <taxon>Bacteria</taxon>
        <taxon>Bacillati</taxon>
        <taxon>Actinomycetota</taxon>
        <taxon>Actinomycetes</taxon>
        <taxon>Kitasatosporales</taxon>
        <taxon>Streptomycetaceae</taxon>
        <taxon>Kitasatospora</taxon>
    </lineage>
</organism>
<dbReference type="Pfam" id="PF00561">
    <property type="entry name" value="Abhydrolase_1"/>
    <property type="match status" value="1"/>
</dbReference>
<sequence>MTDDCEILLGGIRLAHRVSGDTGNSPLVLLHALGEGSADWDGVRDAFARYRRVHAPDLRGHGRSDRPGAYSFELMRDDVLALLATLGPEPVDLVGHSMGGVVAYLVAAAAPERVRRLVLEDVPAPFPRKPAELTRPDGPLSYDWAVVPAIKGQVDEPDPAWLAALGLITAPTLVVAGGSRSHVPQDGIAELARLVPDCRIVTIPVGHLVHAARPEEFAVVVTDFLTAPDRLAGRTTGPRPTAAPRG</sequence>
<gene>
    <name evidence="3" type="ORF">OG469_37765</name>
</gene>
<dbReference type="InterPro" id="IPR000073">
    <property type="entry name" value="AB_hydrolase_1"/>
</dbReference>
<reference evidence="3 4" key="1">
    <citation type="submission" date="2022-10" db="EMBL/GenBank/DDBJ databases">
        <title>The complete genomes of actinobacterial strains from the NBC collection.</title>
        <authorList>
            <person name="Joergensen T.S."/>
            <person name="Alvarez Arevalo M."/>
            <person name="Sterndorff E.B."/>
            <person name="Faurdal D."/>
            <person name="Vuksanovic O."/>
            <person name="Mourched A.-S."/>
            <person name="Charusanti P."/>
            <person name="Shaw S."/>
            <person name="Blin K."/>
            <person name="Weber T."/>
        </authorList>
    </citation>
    <scope>NUCLEOTIDE SEQUENCE [LARGE SCALE GENOMIC DNA]</scope>
    <source>
        <strain evidence="3 4">NBC_01247</strain>
    </source>
</reference>
<dbReference type="RefSeq" id="WP_329493158.1">
    <property type="nucleotide sequence ID" value="NZ_CP108460.1"/>
</dbReference>
<name>A0ABZ1WIZ2_9ACTN</name>
<dbReference type="PRINTS" id="PR00111">
    <property type="entry name" value="ABHYDROLASE"/>
</dbReference>
<dbReference type="Proteomes" id="UP001432014">
    <property type="component" value="Chromosome"/>
</dbReference>
<feature type="domain" description="AB hydrolase-1" evidence="2">
    <location>
        <begin position="26"/>
        <end position="128"/>
    </location>
</feature>
<evidence type="ECO:0000259" key="2">
    <source>
        <dbReference type="Pfam" id="PF00561"/>
    </source>
</evidence>
<evidence type="ECO:0000256" key="1">
    <source>
        <dbReference type="ARBA" id="ARBA00022801"/>
    </source>
</evidence>
<dbReference type="InterPro" id="IPR029058">
    <property type="entry name" value="AB_hydrolase_fold"/>
</dbReference>
<proteinExistence type="predicted"/>
<dbReference type="SUPFAM" id="SSF53474">
    <property type="entry name" value="alpha/beta-Hydrolases"/>
    <property type="match status" value="1"/>
</dbReference>
<accession>A0ABZ1WIZ2</accession>
<dbReference type="PANTHER" id="PTHR43798:SF31">
    <property type="entry name" value="AB HYDROLASE SUPERFAMILY PROTEIN YCLE"/>
    <property type="match status" value="1"/>
</dbReference>
<keyword evidence="4" id="KW-1185">Reference proteome</keyword>
<keyword evidence="1 3" id="KW-0378">Hydrolase</keyword>
<evidence type="ECO:0000313" key="3">
    <source>
        <dbReference type="EMBL" id="WUS60738.1"/>
    </source>
</evidence>
<dbReference type="Gene3D" id="3.40.50.1820">
    <property type="entry name" value="alpha/beta hydrolase"/>
    <property type="match status" value="2"/>
</dbReference>
<dbReference type="PANTHER" id="PTHR43798">
    <property type="entry name" value="MONOACYLGLYCEROL LIPASE"/>
    <property type="match status" value="1"/>
</dbReference>
<dbReference type="EMBL" id="CP108482">
    <property type="protein sequence ID" value="WUS60738.1"/>
    <property type="molecule type" value="Genomic_DNA"/>
</dbReference>
<protein>
    <submittedName>
        <fullName evidence="3">Alpha/beta hydrolase</fullName>
    </submittedName>
</protein>
<dbReference type="GO" id="GO:0016787">
    <property type="term" value="F:hydrolase activity"/>
    <property type="evidence" value="ECO:0007669"/>
    <property type="project" value="UniProtKB-KW"/>
</dbReference>
<evidence type="ECO:0000313" key="4">
    <source>
        <dbReference type="Proteomes" id="UP001432014"/>
    </source>
</evidence>